<feature type="transmembrane region" description="Helical" evidence="1">
    <location>
        <begin position="54"/>
        <end position="74"/>
    </location>
</feature>
<name>A0AAD8KWN2_TARER</name>
<reference evidence="2" key="1">
    <citation type="journal article" date="2023" name="bioRxiv">
        <title>Improved chromosome-level genome assembly for marigold (Tagetes erecta).</title>
        <authorList>
            <person name="Jiang F."/>
            <person name="Yuan L."/>
            <person name="Wang S."/>
            <person name="Wang H."/>
            <person name="Xu D."/>
            <person name="Wang A."/>
            <person name="Fan W."/>
        </authorList>
    </citation>
    <scope>NUCLEOTIDE SEQUENCE</scope>
    <source>
        <strain evidence="2">WSJ</strain>
        <tissue evidence="2">Leaf</tissue>
    </source>
</reference>
<dbReference type="AlphaFoldDB" id="A0AAD8KWN2"/>
<feature type="transmembrane region" description="Helical" evidence="1">
    <location>
        <begin position="94"/>
        <end position="119"/>
    </location>
</feature>
<accession>A0AAD8KWN2</accession>
<organism evidence="2 3">
    <name type="scientific">Tagetes erecta</name>
    <name type="common">African marigold</name>
    <dbReference type="NCBI Taxonomy" id="13708"/>
    <lineage>
        <taxon>Eukaryota</taxon>
        <taxon>Viridiplantae</taxon>
        <taxon>Streptophyta</taxon>
        <taxon>Embryophyta</taxon>
        <taxon>Tracheophyta</taxon>
        <taxon>Spermatophyta</taxon>
        <taxon>Magnoliopsida</taxon>
        <taxon>eudicotyledons</taxon>
        <taxon>Gunneridae</taxon>
        <taxon>Pentapetalae</taxon>
        <taxon>asterids</taxon>
        <taxon>campanulids</taxon>
        <taxon>Asterales</taxon>
        <taxon>Asteraceae</taxon>
        <taxon>Asteroideae</taxon>
        <taxon>Heliantheae alliance</taxon>
        <taxon>Tageteae</taxon>
        <taxon>Tagetes</taxon>
    </lineage>
</organism>
<protein>
    <recommendedName>
        <fullName evidence="4">Amino acid transporter transmembrane domain-containing protein</fullName>
    </recommendedName>
</protein>
<proteinExistence type="predicted"/>
<keyword evidence="1" id="KW-0812">Transmembrane</keyword>
<keyword evidence="1" id="KW-0472">Membrane</keyword>
<feature type="transmembrane region" description="Helical" evidence="1">
    <location>
        <begin position="20"/>
        <end position="42"/>
    </location>
</feature>
<sequence>MVVMMVLSQLPSVHSLGFTFFSLAYTYIVVSACNYAGLLKNVPSRDYSLESSEFSVVMGAFTSISMFAAVFGNVTVSEIQVTLAPPVTGKMFKGLMMCYIVIFVTFCSALVTGTMCFAIKLAQTFLRVSCPMRRLP</sequence>
<dbReference type="Proteomes" id="UP001229421">
    <property type="component" value="Unassembled WGS sequence"/>
</dbReference>
<comment type="caution">
    <text evidence="2">The sequence shown here is derived from an EMBL/GenBank/DDBJ whole genome shotgun (WGS) entry which is preliminary data.</text>
</comment>
<evidence type="ECO:0008006" key="4">
    <source>
        <dbReference type="Google" id="ProtNLM"/>
    </source>
</evidence>
<keyword evidence="1" id="KW-1133">Transmembrane helix</keyword>
<gene>
    <name evidence="2" type="ORF">QVD17_17346</name>
</gene>
<keyword evidence="3" id="KW-1185">Reference proteome</keyword>
<evidence type="ECO:0000313" key="3">
    <source>
        <dbReference type="Proteomes" id="UP001229421"/>
    </source>
</evidence>
<evidence type="ECO:0000313" key="2">
    <source>
        <dbReference type="EMBL" id="KAK1428511.1"/>
    </source>
</evidence>
<dbReference type="EMBL" id="JAUHHV010000004">
    <property type="protein sequence ID" value="KAK1428511.1"/>
    <property type="molecule type" value="Genomic_DNA"/>
</dbReference>
<evidence type="ECO:0000256" key="1">
    <source>
        <dbReference type="SAM" id="Phobius"/>
    </source>
</evidence>